<evidence type="ECO:0000256" key="8">
    <source>
        <dbReference type="ARBA" id="ARBA00046341"/>
    </source>
</evidence>
<dbReference type="PROSITE" id="PS51157">
    <property type="entry name" value="ZF_UBR"/>
    <property type="match status" value="1"/>
</dbReference>
<keyword evidence="7 10" id="KW-0862">Zinc</keyword>
<evidence type="ECO:0000256" key="3">
    <source>
        <dbReference type="ARBA" id="ARBA00022679"/>
    </source>
</evidence>
<dbReference type="EMBL" id="OV121138">
    <property type="protein sequence ID" value="CAH0560295.1"/>
    <property type="molecule type" value="Genomic_DNA"/>
</dbReference>
<dbReference type="GO" id="GO:0005737">
    <property type="term" value="C:cytoplasm"/>
    <property type="evidence" value="ECO:0007669"/>
    <property type="project" value="TreeGrafter"/>
</dbReference>
<dbReference type="InterPro" id="IPR003769">
    <property type="entry name" value="ClpS_core"/>
</dbReference>
<evidence type="ECO:0000313" key="12">
    <source>
        <dbReference type="EMBL" id="CAH0560295.1"/>
    </source>
</evidence>
<dbReference type="Pfam" id="PF18995">
    <property type="entry name" value="PRT6_C"/>
    <property type="match status" value="1"/>
</dbReference>
<dbReference type="InterPro" id="IPR055194">
    <property type="entry name" value="UBR1-like_WH"/>
</dbReference>
<evidence type="ECO:0000256" key="10">
    <source>
        <dbReference type="RuleBase" id="RU366018"/>
    </source>
</evidence>
<dbReference type="PANTHER" id="PTHR21497:SF24">
    <property type="entry name" value="E3 UBIQUITIN-PROTEIN LIGASE UBR1"/>
    <property type="match status" value="1"/>
</dbReference>
<evidence type="ECO:0000256" key="6">
    <source>
        <dbReference type="ARBA" id="ARBA00022786"/>
    </source>
</evidence>
<dbReference type="GO" id="GO:0071596">
    <property type="term" value="P:ubiquitin-dependent protein catabolic process via the N-end rule pathway"/>
    <property type="evidence" value="ECO:0007669"/>
    <property type="project" value="UniProtKB-UniRule"/>
</dbReference>
<evidence type="ECO:0000313" key="13">
    <source>
        <dbReference type="Proteomes" id="UP001154078"/>
    </source>
</evidence>
<dbReference type="InterPro" id="IPR014719">
    <property type="entry name" value="Ribosomal_bL12_C/ClpS-like"/>
</dbReference>
<evidence type="ECO:0000256" key="5">
    <source>
        <dbReference type="ARBA" id="ARBA00022771"/>
    </source>
</evidence>
<dbReference type="Pfam" id="PF22960">
    <property type="entry name" value="WHD_UBR1"/>
    <property type="match status" value="1"/>
</dbReference>
<keyword evidence="6 10" id="KW-0833">Ubl conjugation pathway</keyword>
<evidence type="ECO:0000256" key="4">
    <source>
        <dbReference type="ARBA" id="ARBA00022723"/>
    </source>
</evidence>
<gene>
    <name evidence="12" type="ORF">MELIAE_LOCUS10063</name>
</gene>
<dbReference type="InterPro" id="IPR003126">
    <property type="entry name" value="Znf_UBR"/>
</dbReference>
<comment type="function">
    <text evidence="10">Ubiquitin ligase protein which is a component of the N-end rule pathway. Recognizes and binds to proteins bearing specific N-terminal residues that are destabilizing according to the N-end rule, leading to their ubiquitination and subsequent degradation.</text>
</comment>
<evidence type="ECO:0000256" key="9">
    <source>
        <dbReference type="PROSITE-ProRule" id="PRU00508"/>
    </source>
</evidence>
<dbReference type="Gene3D" id="3.30.1390.10">
    <property type="match status" value="1"/>
</dbReference>
<comment type="pathway">
    <text evidence="2 10">Protein modification; protein ubiquitination.</text>
</comment>
<keyword evidence="3 10" id="KW-0808">Transferase</keyword>
<comment type="catalytic activity">
    <reaction evidence="1 10">
        <text>S-ubiquitinyl-[E2 ubiquitin-conjugating enzyme]-L-cysteine + [acceptor protein]-L-lysine = [E2 ubiquitin-conjugating enzyme]-L-cysteine + N(6)-ubiquitinyl-[acceptor protein]-L-lysine.</text>
        <dbReference type="EC" id="2.3.2.27"/>
    </reaction>
</comment>
<evidence type="ECO:0000256" key="1">
    <source>
        <dbReference type="ARBA" id="ARBA00000900"/>
    </source>
</evidence>
<dbReference type="OrthoDB" id="26387at2759"/>
<dbReference type="Gene3D" id="2.10.110.30">
    <property type="match status" value="1"/>
</dbReference>
<comment type="similarity">
    <text evidence="8 10">Belongs to the E3 ubiquitin-protein ligase UBR1-like family.</text>
</comment>
<dbReference type="GO" id="GO:0000151">
    <property type="term" value="C:ubiquitin ligase complex"/>
    <property type="evidence" value="ECO:0007669"/>
    <property type="project" value="TreeGrafter"/>
</dbReference>
<dbReference type="GO" id="GO:0016567">
    <property type="term" value="P:protein ubiquitination"/>
    <property type="evidence" value="ECO:0007669"/>
    <property type="project" value="UniProtKB-UniRule"/>
</dbReference>
<evidence type="ECO:0000256" key="2">
    <source>
        <dbReference type="ARBA" id="ARBA00004906"/>
    </source>
</evidence>
<dbReference type="PANTHER" id="PTHR21497">
    <property type="entry name" value="UBIQUITIN LIGASE E3 ALPHA-RELATED"/>
    <property type="match status" value="1"/>
</dbReference>
<organism evidence="12 13">
    <name type="scientific">Brassicogethes aeneus</name>
    <name type="common">Rape pollen beetle</name>
    <name type="synonym">Meligethes aeneus</name>
    <dbReference type="NCBI Taxonomy" id="1431903"/>
    <lineage>
        <taxon>Eukaryota</taxon>
        <taxon>Metazoa</taxon>
        <taxon>Ecdysozoa</taxon>
        <taxon>Arthropoda</taxon>
        <taxon>Hexapoda</taxon>
        <taxon>Insecta</taxon>
        <taxon>Pterygota</taxon>
        <taxon>Neoptera</taxon>
        <taxon>Endopterygota</taxon>
        <taxon>Coleoptera</taxon>
        <taxon>Polyphaga</taxon>
        <taxon>Cucujiformia</taxon>
        <taxon>Nitidulidae</taxon>
        <taxon>Meligethinae</taxon>
        <taxon>Brassicogethes</taxon>
    </lineage>
</organism>
<dbReference type="SUPFAM" id="SSF46785">
    <property type="entry name" value="Winged helix' DNA-binding domain"/>
    <property type="match status" value="1"/>
</dbReference>
<feature type="zinc finger region" description="UBR-type" evidence="9">
    <location>
        <begin position="111"/>
        <end position="182"/>
    </location>
</feature>
<evidence type="ECO:0000259" key="11">
    <source>
        <dbReference type="PROSITE" id="PS51157"/>
    </source>
</evidence>
<dbReference type="InterPro" id="IPR044046">
    <property type="entry name" value="E3_ligase_UBR-like_C"/>
</dbReference>
<dbReference type="SUPFAM" id="SSF54736">
    <property type="entry name" value="ClpS-like"/>
    <property type="match status" value="1"/>
</dbReference>
<dbReference type="GO" id="GO:0008270">
    <property type="term" value="F:zinc ion binding"/>
    <property type="evidence" value="ECO:0007669"/>
    <property type="project" value="UniProtKB-UniRule"/>
</dbReference>
<dbReference type="FunFam" id="2.10.110.30:FF:000001">
    <property type="entry name" value="E3 ubiquitin-protein ligase UBR2 isoform 1"/>
    <property type="match status" value="1"/>
</dbReference>
<feature type="domain" description="UBR-type" evidence="11">
    <location>
        <begin position="111"/>
        <end position="182"/>
    </location>
</feature>
<sequence>MDEDIIEEIEIIEEVQDESMTFDDSFDSKAVISSWAEKLHEGTLSKAHFEEFWKQWVSKIISPSVYETHLSWSYSDEAIQKVLISPLEEFIFDGVPSEVLSKLLNAEKAQSVCGRVFKMGEPTYSCRECGMDGTCVLCVDCFKNSAHRYHKYRMGQSGGGGCCDCGDTEAWKKDPFCQKHSVDQDEEDRLPGDVLGRTRAVFDAVLWYAFRLLNTDLISDIRLGSSSEDFYSIDNYCTILYNDEVHTFEQVITTLTRVLKCTQRVAIEYVTNIDREGRSIVKCASFQNCCDLKDEIEKYTSRHGSKPLKVLVNHTHIIGRQMFALKVLTWLQTFLGHGKEFRAVFAEVILKPQPNEPCLLKGILERDAVLWKNARSHWHRLLISGMLLEYENKKAFAKIFTKNYGQVVKDFIKDDHDHAFSISSMSVQLFTVPTLAHHLIEHEDVFYILMNTLMSECGRKCNKNGKLEFERAPHVPNPSFKRALYTLFDLRYLLSSIPEVWTDELKKRFLHGLSMLLNLLAMMQGMDAATRQVGQHMEYEPEWETGFNLHIKLSHCISLVLQWCATDEVVLVKAYRATLKKLEESPCYDPNEAGKVRELADHGTACLHYDVATKPVSIHLPLSRFLAGLYVYIEKFNLHTKVEFQVPKPSPVQIIEPVLRAQVMIAQVHAGMWRRNGYALLNTLFFYHNVRCRTEMLDRDINLLQVGASLIESNEFLIHVLNKCNLINWAMPNFEEKSLKAPEEDSVRQTINLVEEMLHLLIIIIGERFVPGIADVTVEERIKKELIQHLCIRPLPHSELIKSIPEDLCHDTAPDELMQQVATFKKSGTGSGTYELKPDYFEQYNIFFYHYTREELSKSEESQRTRRKAAGQLECCPPPKLLKLRPPFIMLANLLQCDVMLYLMETVLKRCIDLRARSFSESQLHKVLHLIGYALHEEQSQHYEYFRFVENSHKFKIFALLEELLNCRRVDAHKDLLKWTINKFKEVAKLSTSEDSAAGKSTDGLPVAAADGEKERRAKLAAERRAKLMAQMTAAQNNFMKENAKLFKENNMEAASSNATSATCIDPAMEVSECDKKPVALGPSQSSRAASDLSHTCILCQEEAKVRPDGPTLVLAAFVQQATVLCQHKNNDYLMDVTKHDPLFLHANLGPAPHTSTCGHVMHGDCWRKYFENIMLRENRRHRLRHASHASFDVEKQEFLCPLCECLSNTILPLVPALSVVQPDVIKSRVPFETYISGIKAVLKRKNKICHGIFKCNVSEECKNIHCEACHNATNGTSLEPDVSPECEANCTFQPYQVYLSCPVDSFDSNSDALPKDFVQLFANTAVLELDTDIQEMIRLFTQATYTKGLNVHPHPSDSRLAPMAWKSLAYTIHSVEVLLRDSQKPLLGHLSSRQRDCLENLVRLVGVLGGTLPPKGVVISSHCLVLLSILFEHGNEGPSILQWDSLGFLVSLTYSLPSLSSKQLPTPSPTGGTLEMHTLRLIFASHIVKILILLDLELLDDSMDTDESEVDGDYTGLNEVLLLMNKTPENLSLASIWNQVQYACLPFLRCCVLFYHYLTDVAPPRELTEQNGATFAHMCDYLALPQQTWEIFSSHEVMSLAAKWCHHEEVQLYLSGTPLQVVHEPLPINRLIELPPDYSELINMVSSFVCPNSEEDSRNPTMCLVCGELLCSQSYCCQTEVQKTNVGACNYHAHKCGAGVGIFLRVRECEILFLASPLRGCLVSSPYLDDYGETDQGLRRGNPLRLCHERYQKLQTLWLKHSIHEEIARAIESSNHPVSMQWALL</sequence>
<proteinExistence type="inferred from homology"/>
<dbReference type="InterPro" id="IPR036390">
    <property type="entry name" value="WH_DNA-bd_sf"/>
</dbReference>
<protein>
    <recommendedName>
        <fullName evidence="10">E3 ubiquitin-protein ligase</fullName>
        <ecNumber evidence="10">2.3.2.27</ecNumber>
    </recommendedName>
</protein>
<dbReference type="Proteomes" id="UP001154078">
    <property type="component" value="Chromosome 7"/>
</dbReference>
<dbReference type="SMART" id="SM00396">
    <property type="entry name" value="ZnF_UBR1"/>
    <property type="match status" value="1"/>
</dbReference>
<keyword evidence="4 10" id="KW-0479">Metal-binding</keyword>
<dbReference type="GO" id="GO:0061630">
    <property type="term" value="F:ubiquitin protein ligase activity"/>
    <property type="evidence" value="ECO:0007669"/>
    <property type="project" value="UniProtKB-UniRule"/>
</dbReference>
<reference evidence="12" key="1">
    <citation type="submission" date="2021-12" db="EMBL/GenBank/DDBJ databases">
        <authorList>
            <person name="King R."/>
        </authorList>
    </citation>
    <scope>NUCLEOTIDE SEQUENCE</scope>
</reference>
<dbReference type="Gene3D" id="1.10.10.2670">
    <property type="entry name" value="E3 ubiquitin-protein ligase"/>
    <property type="match status" value="1"/>
</dbReference>
<dbReference type="InterPro" id="IPR042065">
    <property type="entry name" value="E3_ELL-like"/>
</dbReference>
<evidence type="ECO:0000256" key="7">
    <source>
        <dbReference type="ARBA" id="ARBA00022833"/>
    </source>
</evidence>
<name>A0A9P0BEC7_BRAAE</name>
<dbReference type="Pfam" id="PF02617">
    <property type="entry name" value="ClpS"/>
    <property type="match status" value="1"/>
</dbReference>
<dbReference type="InterPro" id="IPR039164">
    <property type="entry name" value="UBR1-like"/>
</dbReference>
<dbReference type="Pfam" id="PF02207">
    <property type="entry name" value="zf-UBR"/>
    <property type="match status" value="1"/>
</dbReference>
<keyword evidence="13" id="KW-1185">Reference proteome</keyword>
<keyword evidence="5 10" id="KW-0863">Zinc-finger</keyword>
<dbReference type="EC" id="2.3.2.27" evidence="10"/>
<accession>A0A9P0BEC7</accession>